<comment type="caution">
    <text evidence="2">The sequence shown here is derived from an EMBL/GenBank/DDBJ whole genome shotgun (WGS) entry which is preliminary data.</text>
</comment>
<evidence type="ECO:0000256" key="1">
    <source>
        <dbReference type="SAM" id="Phobius"/>
    </source>
</evidence>
<keyword evidence="1" id="KW-0472">Membrane</keyword>
<gene>
    <name evidence="2" type="ORF">bsdE14_33900</name>
</gene>
<feature type="transmembrane region" description="Helical" evidence="1">
    <location>
        <begin position="21"/>
        <end position="39"/>
    </location>
</feature>
<keyword evidence="3" id="KW-1185">Reference proteome</keyword>
<feature type="transmembrane region" description="Helical" evidence="1">
    <location>
        <begin position="217"/>
        <end position="242"/>
    </location>
</feature>
<feature type="transmembrane region" description="Helical" evidence="1">
    <location>
        <begin position="340"/>
        <end position="363"/>
    </location>
</feature>
<organism evidence="2 3">
    <name type="scientific">Clostridium omnivorum</name>
    <dbReference type="NCBI Taxonomy" id="1604902"/>
    <lineage>
        <taxon>Bacteria</taxon>
        <taxon>Bacillati</taxon>
        <taxon>Bacillota</taxon>
        <taxon>Clostridia</taxon>
        <taxon>Eubacteriales</taxon>
        <taxon>Clostridiaceae</taxon>
        <taxon>Clostridium</taxon>
    </lineage>
</organism>
<feature type="transmembrane region" description="Helical" evidence="1">
    <location>
        <begin position="177"/>
        <end position="196"/>
    </location>
</feature>
<dbReference type="RefSeq" id="WP_264851293.1">
    <property type="nucleotide sequence ID" value="NZ_BRXR01000001.1"/>
</dbReference>
<dbReference type="Proteomes" id="UP001208567">
    <property type="component" value="Unassembled WGS sequence"/>
</dbReference>
<dbReference type="EMBL" id="BRXR01000001">
    <property type="protein sequence ID" value="GLC31980.1"/>
    <property type="molecule type" value="Genomic_DNA"/>
</dbReference>
<keyword evidence="1" id="KW-1133">Transmembrane helix</keyword>
<keyword evidence="1" id="KW-0812">Transmembrane</keyword>
<feature type="transmembrane region" description="Helical" evidence="1">
    <location>
        <begin position="110"/>
        <end position="128"/>
    </location>
</feature>
<feature type="transmembrane region" description="Helical" evidence="1">
    <location>
        <begin position="254"/>
        <end position="273"/>
    </location>
</feature>
<feature type="transmembrane region" description="Helical" evidence="1">
    <location>
        <begin position="51"/>
        <end position="69"/>
    </location>
</feature>
<reference evidence="2 3" key="1">
    <citation type="journal article" date="2024" name="Int. J. Syst. Evol. Microbiol.">
        <title>Clostridium omnivorum sp. nov., isolated from anoxic soil under the treatment of reductive soil disinfestation.</title>
        <authorList>
            <person name="Ueki A."/>
            <person name="Tonouchi A."/>
            <person name="Kaku N."/>
            <person name="Honma S."/>
            <person name="Ueki K."/>
        </authorList>
    </citation>
    <scope>NUCLEOTIDE SEQUENCE [LARGE SCALE GENOMIC DNA]</scope>
    <source>
        <strain evidence="2 3">E14</strain>
    </source>
</reference>
<protein>
    <submittedName>
        <fullName evidence="2">DUF4153 domain-containing protein</fullName>
    </submittedName>
</protein>
<name>A0ABQ5N9P1_9CLOT</name>
<sequence>MKVLQLFRNLLSGLFLSIKRFPVTILLSALIAAVLITISETNPTQNTLARIAMILALGIPISLSIKLFFERNEDEKYFKLIIYNTIGALLLILYYVFLLKDLRIVEITRYIGVSLISYLCFIFIPCLSKKDELEIYVITLFTGFFTTFIYTLVLYGGLSAILFTIDKLLGIKIQGKIYYYTWILVVFLFAVAYFLSTIPSKTQKLLYKNYPKLLRILLLYIAMPLLTAYTIILYIYFGKIIITAHWPIGLVSHLVLWYSVIVVIVLFFITPILSENNWAKTFLKIAPKIILPLLIMMFVSIGIRINAYGVTENRYYVVILAFWVFCIMLYFSLKKELRNILIPISLSVVTLISVFGPVSSYSISKYSQNKRFEKILLSNNMIKADSIQSSSKISKEDKAALSSILDYFNRNHSLNNVKYLPDNFKIQDMSNVLGFYYENPIYESPYGRFYYMRNPSEGSVDISGYDNLFDMRIMTEGKKVASNSPLDASYDPSSSIAKISYNGKNIYSKDLNTFLEDMIKKHGIQPEGYRMSEENTLPADEMTFSEENEKMKVKFVFLNISGNKNQNTGSIEDKGLDFYILVKLK</sequence>
<feature type="transmembrane region" description="Helical" evidence="1">
    <location>
        <begin position="81"/>
        <end position="98"/>
    </location>
</feature>
<evidence type="ECO:0000313" key="3">
    <source>
        <dbReference type="Proteomes" id="UP001208567"/>
    </source>
</evidence>
<feature type="transmembrane region" description="Helical" evidence="1">
    <location>
        <begin position="135"/>
        <end position="165"/>
    </location>
</feature>
<feature type="transmembrane region" description="Helical" evidence="1">
    <location>
        <begin position="315"/>
        <end position="333"/>
    </location>
</feature>
<proteinExistence type="predicted"/>
<accession>A0ABQ5N9P1</accession>
<dbReference type="Pfam" id="PF13687">
    <property type="entry name" value="DUF4153"/>
    <property type="match status" value="1"/>
</dbReference>
<evidence type="ECO:0000313" key="2">
    <source>
        <dbReference type="EMBL" id="GLC31980.1"/>
    </source>
</evidence>
<feature type="transmembrane region" description="Helical" evidence="1">
    <location>
        <begin position="285"/>
        <end position="303"/>
    </location>
</feature>
<dbReference type="InterPro" id="IPR025291">
    <property type="entry name" value="DUF4153"/>
</dbReference>